<protein>
    <recommendedName>
        <fullName evidence="2">AB hydrolase-1 domain-containing protein</fullName>
    </recommendedName>
</protein>
<dbReference type="OrthoDB" id="2017000at2759"/>
<feature type="compositionally biased region" description="Basic residues" evidence="1">
    <location>
        <begin position="555"/>
        <end position="566"/>
    </location>
</feature>
<feature type="region of interest" description="Disordered" evidence="1">
    <location>
        <begin position="531"/>
        <end position="585"/>
    </location>
</feature>
<dbReference type="Proteomes" id="UP000232323">
    <property type="component" value="Unassembled WGS sequence"/>
</dbReference>
<dbReference type="EMBL" id="BEGY01000013">
    <property type="protein sequence ID" value="GAX75611.1"/>
    <property type="molecule type" value="Genomic_DNA"/>
</dbReference>
<accession>A0A250WXR5</accession>
<evidence type="ECO:0000313" key="4">
    <source>
        <dbReference type="Proteomes" id="UP000232323"/>
    </source>
</evidence>
<dbReference type="SUPFAM" id="SSF53474">
    <property type="entry name" value="alpha/beta-Hydrolases"/>
    <property type="match status" value="1"/>
</dbReference>
<gene>
    <name evidence="3" type="ORF">CEUSTIGMA_g3055.t1</name>
</gene>
<dbReference type="InterPro" id="IPR000073">
    <property type="entry name" value="AB_hydrolase_1"/>
</dbReference>
<feature type="compositionally biased region" description="Low complexity" evidence="1">
    <location>
        <begin position="394"/>
        <end position="409"/>
    </location>
</feature>
<feature type="compositionally biased region" description="Basic and acidic residues" evidence="1">
    <location>
        <begin position="567"/>
        <end position="577"/>
    </location>
</feature>
<reference evidence="3 4" key="1">
    <citation type="submission" date="2017-08" db="EMBL/GenBank/DDBJ databases">
        <title>Acidophilic green algal genome provides insights into adaptation to an acidic environment.</title>
        <authorList>
            <person name="Hirooka S."/>
            <person name="Hirose Y."/>
            <person name="Kanesaki Y."/>
            <person name="Higuchi S."/>
            <person name="Fujiwara T."/>
            <person name="Onuma R."/>
            <person name="Era A."/>
            <person name="Ohbayashi R."/>
            <person name="Uzuka A."/>
            <person name="Nozaki H."/>
            <person name="Yoshikawa H."/>
            <person name="Miyagishima S.Y."/>
        </authorList>
    </citation>
    <scope>NUCLEOTIDE SEQUENCE [LARGE SCALE GENOMIC DNA]</scope>
    <source>
        <strain evidence="3 4">NIES-2499</strain>
    </source>
</reference>
<evidence type="ECO:0000259" key="2">
    <source>
        <dbReference type="Pfam" id="PF12697"/>
    </source>
</evidence>
<comment type="caution">
    <text evidence="3">The sequence shown here is derived from an EMBL/GenBank/DDBJ whole genome shotgun (WGS) entry which is preliminary data.</text>
</comment>
<sequence length="739" mass="82102">MQLWRLDMMSLVSLALVILVVASLPFRLAASVLAFEFLFGLVGGPLRYRRLNHKILGTSATCCYELQQEEADPSSFMQEGLQLLQQLLDPAEAHAELLRNAQWFEDWWQGAKTSELGLGNVCEFLNYTLFSIHSRSATQLLKEAAQKFISVLSLDIDINESSVDNSIKSSMGDDRDDYGSSIQRNPNAKLIADTEQPVKVSYRPLTFYMLTEAVAGWSHVQLTQRQRFSIVCKTSIATYYVRRPQAGAVSDPSSPIVFLHGIGLGLAPYISFLRRLGAQYPGRTVVAVQYKHVSMRLTFKIPTAPEVAEDVAAFLMRQGITPCHVMGHSYGTLVASSLTKRHASLMSGLTLIDPVCFAMFLPHLVSHALHFDVWRAPSAVQQPHKQQQDKVLGGDDSSSEDTGSLTGETTLKRRRWTPIRSLMRGMVIRELHCAAAMTQRFKWSELNLWTSDIPFNTTVVLGGRDNMIPAPQIMQLLTSKAAQARSVNVVYNPELGHGSFLLHPELQVEIAVSASVQRSREGVVDVQTMDDVKAPSSPSSASASIPLHDLEGGPRRRRQRGQSHKKAAPEAEKKRGEGGGSVPDNAVLSASMEADKPPIVPGVSKAGCKDQERETCEKFSGRDQHRQRRFGARKCRQSILLKDTASNMCMAVADEMLPTLEPLLMPVEVSRLGLKHVLSEPNLRRNPLRMLPQIGRNPLLILRRVRLPGFVWRRRSSHQLNILPDKCAATENIRSTLVP</sequence>
<keyword evidence="4" id="KW-1185">Reference proteome</keyword>
<dbReference type="Gene3D" id="3.40.50.1820">
    <property type="entry name" value="alpha/beta hydrolase"/>
    <property type="match status" value="1"/>
</dbReference>
<organism evidence="3 4">
    <name type="scientific">Chlamydomonas eustigma</name>
    <dbReference type="NCBI Taxonomy" id="1157962"/>
    <lineage>
        <taxon>Eukaryota</taxon>
        <taxon>Viridiplantae</taxon>
        <taxon>Chlorophyta</taxon>
        <taxon>core chlorophytes</taxon>
        <taxon>Chlorophyceae</taxon>
        <taxon>CS clade</taxon>
        <taxon>Chlamydomonadales</taxon>
        <taxon>Chlamydomonadaceae</taxon>
        <taxon>Chlamydomonas</taxon>
    </lineage>
</organism>
<evidence type="ECO:0000256" key="1">
    <source>
        <dbReference type="SAM" id="MobiDB-lite"/>
    </source>
</evidence>
<proteinExistence type="predicted"/>
<dbReference type="PANTHER" id="PTHR37471">
    <property type="entry name" value="UNNAMED PRODUCT"/>
    <property type="match status" value="1"/>
</dbReference>
<dbReference type="InterPro" id="IPR029058">
    <property type="entry name" value="AB_hydrolase_fold"/>
</dbReference>
<dbReference type="Pfam" id="PF12697">
    <property type="entry name" value="Abhydrolase_6"/>
    <property type="match status" value="1"/>
</dbReference>
<feature type="compositionally biased region" description="Low complexity" evidence="1">
    <location>
        <begin position="534"/>
        <end position="544"/>
    </location>
</feature>
<feature type="domain" description="AB hydrolase-1" evidence="2">
    <location>
        <begin position="256"/>
        <end position="506"/>
    </location>
</feature>
<feature type="region of interest" description="Disordered" evidence="1">
    <location>
        <begin position="382"/>
        <end position="410"/>
    </location>
</feature>
<name>A0A250WXR5_9CHLO</name>
<evidence type="ECO:0000313" key="3">
    <source>
        <dbReference type="EMBL" id="GAX75611.1"/>
    </source>
</evidence>
<dbReference type="PANTHER" id="PTHR37471:SF1">
    <property type="entry name" value="AB HYDROLASE-1 DOMAIN-CONTAINING PROTEIN"/>
    <property type="match status" value="1"/>
</dbReference>
<dbReference type="AlphaFoldDB" id="A0A250WXR5"/>